<keyword evidence="2" id="KW-1185">Reference proteome</keyword>
<dbReference type="PANTHER" id="PTHR34472">
    <property type="entry name" value="SULFUR CARRIER PROTEIN THIS"/>
    <property type="match status" value="1"/>
</dbReference>
<dbReference type="Gene3D" id="3.10.20.30">
    <property type="match status" value="1"/>
</dbReference>
<evidence type="ECO:0000313" key="1">
    <source>
        <dbReference type="EMBL" id="NNG41156.1"/>
    </source>
</evidence>
<reference evidence="1 2" key="1">
    <citation type="submission" date="2020-05" db="EMBL/GenBank/DDBJ databases">
        <title>Flexivirga sp. ID2601S isolated from air conditioner.</title>
        <authorList>
            <person name="Kim D.H."/>
        </authorList>
    </citation>
    <scope>NUCLEOTIDE SEQUENCE [LARGE SCALE GENOMIC DNA]</scope>
    <source>
        <strain evidence="1 2">ID2601S</strain>
    </source>
</reference>
<comment type="caution">
    <text evidence="1">The sequence shown here is derived from an EMBL/GenBank/DDBJ whole genome shotgun (WGS) entry which is preliminary data.</text>
</comment>
<evidence type="ECO:0000313" key="2">
    <source>
        <dbReference type="Proteomes" id="UP000557772"/>
    </source>
</evidence>
<sequence>MADTFRLNGEERPLPAEATVSRMLASEGWDGAWFAVALDGAVVPSSQWHSTTVAPGAEVEIVRPAQGG</sequence>
<name>A0A849ANS8_9MICO</name>
<dbReference type="CDD" id="cd00565">
    <property type="entry name" value="Ubl_ThiS"/>
    <property type="match status" value="1"/>
</dbReference>
<dbReference type="InterPro" id="IPR016155">
    <property type="entry name" value="Mopterin_synth/thiamin_S_b"/>
</dbReference>
<dbReference type="EMBL" id="JABENB010000003">
    <property type="protein sequence ID" value="NNG41156.1"/>
    <property type="molecule type" value="Genomic_DNA"/>
</dbReference>
<dbReference type="PANTHER" id="PTHR34472:SF1">
    <property type="entry name" value="SULFUR CARRIER PROTEIN THIS"/>
    <property type="match status" value="1"/>
</dbReference>
<dbReference type="InterPro" id="IPR010035">
    <property type="entry name" value="Thi_S"/>
</dbReference>
<gene>
    <name evidence="1" type="primary">thiS</name>
    <name evidence="1" type="ORF">HJ588_18000</name>
</gene>
<proteinExistence type="predicted"/>
<dbReference type="Proteomes" id="UP000557772">
    <property type="component" value="Unassembled WGS sequence"/>
</dbReference>
<protein>
    <submittedName>
        <fullName evidence="1">Sulfur carrier protein ThiS</fullName>
    </submittedName>
</protein>
<dbReference type="SUPFAM" id="SSF54285">
    <property type="entry name" value="MoaD/ThiS"/>
    <property type="match status" value="1"/>
</dbReference>
<dbReference type="Pfam" id="PF02597">
    <property type="entry name" value="ThiS"/>
    <property type="match status" value="1"/>
</dbReference>
<dbReference type="InterPro" id="IPR012675">
    <property type="entry name" value="Beta-grasp_dom_sf"/>
</dbReference>
<accession>A0A849ANS8</accession>
<organism evidence="1 2">
    <name type="scientific">Flexivirga aerilata</name>
    <dbReference type="NCBI Taxonomy" id="1656889"/>
    <lineage>
        <taxon>Bacteria</taxon>
        <taxon>Bacillati</taxon>
        <taxon>Actinomycetota</taxon>
        <taxon>Actinomycetes</taxon>
        <taxon>Micrococcales</taxon>
        <taxon>Dermacoccaceae</taxon>
        <taxon>Flexivirga</taxon>
    </lineage>
</organism>
<dbReference type="AlphaFoldDB" id="A0A849ANS8"/>
<dbReference type="NCBIfam" id="TIGR01683">
    <property type="entry name" value="thiS"/>
    <property type="match status" value="1"/>
</dbReference>
<dbReference type="InterPro" id="IPR003749">
    <property type="entry name" value="ThiS/MoaD-like"/>
</dbReference>